<dbReference type="GO" id="GO:0016020">
    <property type="term" value="C:membrane"/>
    <property type="evidence" value="ECO:0007669"/>
    <property type="project" value="UniProtKB-SubCell"/>
</dbReference>
<evidence type="ECO:0000256" key="2">
    <source>
        <dbReference type="ARBA" id="ARBA00022692"/>
    </source>
</evidence>
<feature type="transmembrane region" description="Helical" evidence="5">
    <location>
        <begin position="126"/>
        <end position="146"/>
    </location>
</feature>
<gene>
    <name evidence="7" type="ORF">FDF74_00075</name>
</gene>
<feature type="transmembrane region" description="Helical" evidence="5">
    <location>
        <begin position="95"/>
        <end position="114"/>
    </location>
</feature>
<evidence type="ECO:0000256" key="3">
    <source>
        <dbReference type="ARBA" id="ARBA00022989"/>
    </source>
</evidence>
<evidence type="ECO:0000313" key="7">
    <source>
        <dbReference type="EMBL" id="NEZ45604.1"/>
    </source>
</evidence>
<keyword evidence="2 5" id="KW-0812">Transmembrane</keyword>
<feature type="transmembrane region" description="Helical" evidence="5">
    <location>
        <begin position="173"/>
        <end position="189"/>
    </location>
</feature>
<dbReference type="Pfam" id="PF04932">
    <property type="entry name" value="Wzy_C"/>
    <property type="match status" value="1"/>
</dbReference>
<evidence type="ECO:0000256" key="4">
    <source>
        <dbReference type="ARBA" id="ARBA00023136"/>
    </source>
</evidence>
<keyword evidence="8" id="KW-1185">Reference proteome</keyword>
<evidence type="ECO:0000259" key="6">
    <source>
        <dbReference type="Pfam" id="PF04932"/>
    </source>
</evidence>
<dbReference type="InterPro" id="IPR051533">
    <property type="entry name" value="WaaL-like"/>
</dbReference>
<accession>A0A6M0R5Y7</accession>
<dbReference type="Proteomes" id="UP000473885">
    <property type="component" value="Unassembled WGS sequence"/>
</dbReference>
<keyword evidence="4 5" id="KW-0472">Membrane</keyword>
<dbReference type="PANTHER" id="PTHR37422">
    <property type="entry name" value="TEICHURONIC ACID BIOSYNTHESIS PROTEIN TUAE"/>
    <property type="match status" value="1"/>
</dbReference>
<evidence type="ECO:0000256" key="1">
    <source>
        <dbReference type="ARBA" id="ARBA00004141"/>
    </source>
</evidence>
<sequence>MTKFTDLLSYIMCLYIFVLPIIPSKFNLKGIPLNGDVVLAFIIFLYLINILVNYESKKRFIKGIKDFFINYNSIFMFLWIAMMFISILYSTDIKLALKESIRISTYMMLFFIIKYDMYKKCMLDKIIYSSIFVSIIIGVIGIYEYAKGVGLQHTGSLETVNRVASTLENSNNLGAFFVLLTFPYIVLFLKEKNKKRKVLFGIATIISILNVIFSFSRNAWLGLIIGYVALIFVFNFKLIYGAILGGGIALSIPKIINRLKEVGDTNQNLSRVSLWKVAIEMIRDHPILGVGNGNYRTLYSKYYKDVEKLGYKAHENFHPHNAYLKAQCELGVVGSISLIGFLVSTLIKNNKFSNKIKNEFYKNFYKGYTASIVAFIFMSLIDNFFSAPKIIAFFWIFIAVSNSYEYNVNNE</sequence>
<dbReference type="AlphaFoldDB" id="A0A6M0R5Y7"/>
<comment type="subcellular location">
    <subcellularLocation>
        <location evidence="1">Membrane</location>
        <topology evidence="1">Multi-pass membrane protein</topology>
    </subcellularLocation>
</comment>
<feature type="transmembrane region" description="Helical" evidence="5">
    <location>
        <begin position="221"/>
        <end position="250"/>
    </location>
</feature>
<name>A0A6M0R5Y7_9CLOT</name>
<proteinExistence type="predicted"/>
<organism evidence="7 8">
    <name type="scientific">Clostridium niameyense</name>
    <dbReference type="NCBI Taxonomy" id="1622073"/>
    <lineage>
        <taxon>Bacteria</taxon>
        <taxon>Bacillati</taxon>
        <taxon>Bacillota</taxon>
        <taxon>Clostridia</taxon>
        <taxon>Eubacteriales</taxon>
        <taxon>Clostridiaceae</taxon>
        <taxon>Clostridium</taxon>
    </lineage>
</organism>
<dbReference type="PANTHER" id="PTHR37422:SF17">
    <property type="entry name" value="O-ANTIGEN LIGASE"/>
    <property type="match status" value="1"/>
</dbReference>
<keyword evidence="7" id="KW-0436">Ligase</keyword>
<evidence type="ECO:0000313" key="8">
    <source>
        <dbReference type="Proteomes" id="UP000473885"/>
    </source>
</evidence>
<protein>
    <submittedName>
        <fullName evidence="7">O-antigen ligase family protein</fullName>
    </submittedName>
</protein>
<feature type="transmembrane region" description="Helical" evidence="5">
    <location>
        <begin position="68"/>
        <end position="89"/>
    </location>
</feature>
<reference evidence="7 8" key="1">
    <citation type="submission" date="2019-04" db="EMBL/GenBank/DDBJ databases">
        <title>Genome sequencing of Clostridium botulinum Groups I-IV and Clostridium butyricum.</title>
        <authorList>
            <person name="Brunt J."/>
            <person name="Van Vliet A.H.M."/>
            <person name="Stringer S.C."/>
            <person name="Carter A.T."/>
            <person name="Peck M.W."/>
        </authorList>
    </citation>
    <scope>NUCLEOTIDE SEQUENCE [LARGE SCALE GENOMIC DNA]</scope>
    <source>
        <strain evidence="7 8">IFR 18/094</strain>
    </source>
</reference>
<dbReference type="RefSeq" id="WP_163248087.1">
    <property type="nucleotide sequence ID" value="NZ_SXDP01000001.1"/>
</dbReference>
<feature type="transmembrane region" description="Helical" evidence="5">
    <location>
        <begin position="367"/>
        <end position="385"/>
    </location>
</feature>
<dbReference type="GO" id="GO:0016874">
    <property type="term" value="F:ligase activity"/>
    <property type="evidence" value="ECO:0007669"/>
    <property type="project" value="UniProtKB-KW"/>
</dbReference>
<dbReference type="EMBL" id="SXDP01000001">
    <property type="protein sequence ID" value="NEZ45604.1"/>
    <property type="molecule type" value="Genomic_DNA"/>
</dbReference>
<feature type="transmembrane region" description="Helical" evidence="5">
    <location>
        <begin position="7"/>
        <end position="26"/>
    </location>
</feature>
<feature type="transmembrane region" description="Helical" evidence="5">
    <location>
        <begin position="198"/>
        <end position="215"/>
    </location>
</feature>
<keyword evidence="3 5" id="KW-1133">Transmembrane helix</keyword>
<feature type="transmembrane region" description="Helical" evidence="5">
    <location>
        <begin position="38"/>
        <end position="56"/>
    </location>
</feature>
<comment type="caution">
    <text evidence="7">The sequence shown here is derived from an EMBL/GenBank/DDBJ whole genome shotgun (WGS) entry which is preliminary data.</text>
</comment>
<dbReference type="InterPro" id="IPR007016">
    <property type="entry name" value="O-antigen_ligase-rel_domated"/>
</dbReference>
<feature type="domain" description="O-antigen ligase-related" evidence="6">
    <location>
        <begin position="203"/>
        <end position="338"/>
    </location>
</feature>
<evidence type="ECO:0000256" key="5">
    <source>
        <dbReference type="SAM" id="Phobius"/>
    </source>
</evidence>